<evidence type="ECO:0000256" key="6">
    <source>
        <dbReference type="SAM" id="MobiDB-lite"/>
    </source>
</evidence>
<evidence type="ECO:0000256" key="4">
    <source>
        <dbReference type="ARBA" id="ARBA00022627"/>
    </source>
</evidence>
<dbReference type="Pfam" id="PF00850">
    <property type="entry name" value="Hist_deacetyl"/>
    <property type="match status" value="1"/>
</dbReference>
<comment type="pathway">
    <text evidence="1">Ketone degradation; acetoin degradation.</text>
</comment>
<keyword evidence="5" id="KW-0378">Hydrolase</keyword>
<proteinExistence type="inferred from homology"/>
<evidence type="ECO:0000256" key="2">
    <source>
        <dbReference type="ARBA" id="ARBA00005947"/>
    </source>
</evidence>
<reference evidence="8 9" key="1">
    <citation type="submission" date="2020-08" db="EMBL/GenBank/DDBJ databases">
        <title>Sequencing the genomes of 1000 actinobacteria strains.</title>
        <authorList>
            <person name="Klenk H.-P."/>
        </authorList>
    </citation>
    <scope>NUCLEOTIDE SEQUENCE [LARGE SCALE GENOMIC DNA]</scope>
    <source>
        <strain evidence="8 9">DSM 28796</strain>
    </source>
</reference>
<accession>A0A841ABS9</accession>
<feature type="region of interest" description="Disordered" evidence="6">
    <location>
        <begin position="1"/>
        <end position="24"/>
    </location>
</feature>
<dbReference type="InterPro" id="IPR037138">
    <property type="entry name" value="His_deacetylse_dom_sf"/>
</dbReference>
<comment type="caution">
    <text evidence="8">The sequence shown here is derived from an EMBL/GenBank/DDBJ whole genome shotgun (WGS) entry which is preliminary data.</text>
</comment>
<dbReference type="GO" id="GO:0016787">
    <property type="term" value="F:hydrolase activity"/>
    <property type="evidence" value="ECO:0007669"/>
    <property type="project" value="UniProtKB-KW"/>
</dbReference>
<organism evidence="8 9">
    <name type="scientific">Brachybacterium aquaticum</name>
    <dbReference type="NCBI Taxonomy" id="1432564"/>
    <lineage>
        <taxon>Bacteria</taxon>
        <taxon>Bacillati</taxon>
        <taxon>Actinomycetota</taxon>
        <taxon>Actinomycetes</taxon>
        <taxon>Micrococcales</taxon>
        <taxon>Dermabacteraceae</taxon>
        <taxon>Brachybacterium</taxon>
    </lineage>
</organism>
<dbReference type="SUPFAM" id="SSF52768">
    <property type="entry name" value="Arginase/deacetylase"/>
    <property type="match status" value="1"/>
</dbReference>
<dbReference type="AlphaFoldDB" id="A0A841ABS9"/>
<protein>
    <recommendedName>
        <fullName evidence="3">Acetoin utilization protein AcuC</fullName>
    </recommendedName>
</protein>
<dbReference type="GO" id="GO:0040029">
    <property type="term" value="P:epigenetic regulation of gene expression"/>
    <property type="evidence" value="ECO:0007669"/>
    <property type="project" value="TreeGrafter"/>
</dbReference>
<dbReference type="PANTHER" id="PTHR10625">
    <property type="entry name" value="HISTONE DEACETYLASE HDAC1-RELATED"/>
    <property type="match status" value="1"/>
</dbReference>
<dbReference type="EMBL" id="JACHLZ010000001">
    <property type="protein sequence ID" value="MBB5830578.1"/>
    <property type="molecule type" value="Genomic_DNA"/>
</dbReference>
<evidence type="ECO:0000256" key="3">
    <source>
        <dbReference type="ARBA" id="ARBA00020218"/>
    </source>
</evidence>
<evidence type="ECO:0000313" key="9">
    <source>
        <dbReference type="Proteomes" id="UP000588158"/>
    </source>
</evidence>
<dbReference type="PANTHER" id="PTHR10625:SF10">
    <property type="entry name" value="HISTONE DEACETYLASE HDAC1"/>
    <property type="match status" value="1"/>
</dbReference>
<dbReference type="UniPathway" id="UPA00040"/>
<dbReference type="GO" id="GO:0004407">
    <property type="term" value="F:histone deacetylase activity"/>
    <property type="evidence" value="ECO:0007669"/>
    <property type="project" value="InterPro"/>
</dbReference>
<dbReference type="InterPro" id="IPR003084">
    <property type="entry name" value="HDAC_I/II"/>
</dbReference>
<evidence type="ECO:0000313" key="8">
    <source>
        <dbReference type="EMBL" id="MBB5830578.1"/>
    </source>
</evidence>
<comment type="similarity">
    <text evidence="2">Belongs to the histone deacetylase family.</text>
</comment>
<dbReference type="CDD" id="cd09994">
    <property type="entry name" value="HDAC_AcuC_like"/>
    <property type="match status" value="1"/>
</dbReference>
<evidence type="ECO:0000259" key="7">
    <source>
        <dbReference type="Pfam" id="PF00850"/>
    </source>
</evidence>
<dbReference type="InterPro" id="IPR023801">
    <property type="entry name" value="His_deacetylse_dom"/>
</dbReference>
<evidence type="ECO:0000256" key="1">
    <source>
        <dbReference type="ARBA" id="ARBA00005101"/>
    </source>
</evidence>
<sequence>MSEAAPFPDPAVGPEGASADSAPVGAAPVGAATVGPADATGIVWDEALTEYDFGPYHPMTPVRLTLTHELARGAGLLERDGVRILPAPVAADEELTTVHEPEFVSAVRRASVGMEGLTAEDLDELIVFGIGGDDVPPFPGMHTASARIAGGSLAAVDAILAGQVRRAVNFAGGMHHAKPGSASGFCVYNDAALAVRRALDLGAERVMYIDVDVHHGDGVERALWDEPRAITLSVHETGERLFPGTGFVQDSGGAGAQGCAINVPLPPRTTADGWVRAIRATVPALVRAVRPTLLVTQHGADTHRSDPLADFSVTLEAQRAVMMLMRELADEVCEGRWLALGGGGYAVIDVVPRSWTHLLAVATGAPIDPAAELPDGFLAAAATAREQHGLTPEPWLRHFGDDRPLEVRDWEQGFDPEDDLDRAVQAARRAAFPEWGLDPFLD</sequence>
<dbReference type="PRINTS" id="PR01271">
    <property type="entry name" value="HISDACETLASE"/>
</dbReference>
<dbReference type="InterPro" id="IPR003085">
    <property type="entry name" value="AcuC"/>
</dbReference>
<evidence type="ECO:0000256" key="5">
    <source>
        <dbReference type="ARBA" id="ARBA00022801"/>
    </source>
</evidence>
<keyword evidence="4" id="KW-0006">Acetoin catabolism</keyword>
<dbReference type="RefSeq" id="WP_184324179.1">
    <property type="nucleotide sequence ID" value="NZ_JACHLZ010000001.1"/>
</dbReference>
<name>A0A841ABS9_9MICO</name>
<dbReference type="GO" id="GO:0045150">
    <property type="term" value="P:acetoin catabolic process"/>
    <property type="evidence" value="ECO:0007669"/>
    <property type="project" value="UniProtKB-UniPathway"/>
</dbReference>
<dbReference type="PRINTS" id="PR01270">
    <property type="entry name" value="HDASUPER"/>
</dbReference>
<dbReference type="InterPro" id="IPR000286">
    <property type="entry name" value="HDACs"/>
</dbReference>
<dbReference type="InterPro" id="IPR023696">
    <property type="entry name" value="Ureohydrolase_dom_sf"/>
</dbReference>
<dbReference type="Proteomes" id="UP000588158">
    <property type="component" value="Unassembled WGS sequence"/>
</dbReference>
<feature type="domain" description="Histone deacetylase" evidence="7">
    <location>
        <begin position="57"/>
        <end position="360"/>
    </location>
</feature>
<keyword evidence="9" id="KW-1185">Reference proteome</keyword>
<gene>
    <name evidence="8" type="ORF">HNR70_000391</name>
</gene>
<dbReference type="Gene3D" id="3.40.800.20">
    <property type="entry name" value="Histone deacetylase domain"/>
    <property type="match status" value="1"/>
</dbReference>